<proteinExistence type="predicted"/>
<gene>
    <name evidence="7" type="ORF">JFN87_12735</name>
</gene>
<comment type="caution">
    <text evidence="7">The sequence shown here is derived from an EMBL/GenBank/DDBJ whole genome shotgun (WGS) entry which is preliminary data.</text>
</comment>
<evidence type="ECO:0000256" key="3">
    <source>
        <dbReference type="ARBA" id="ARBA00023163"/>
    </source>
</evidence>
<sequence length="237" mass="26020">MSVGQDTAAERPAGLRARKKQRTRDDLMRAALELFTTQGYEATTVDEIADAVEVSQRTFFRYFASKEDVAFGVASLMEGQFVEQLRLRPAGEDPILAMRRAVACAWELMGETIEEVAPVELVMRAYRMIESTPALLSAALRRGSETEDEIVGIIAAREHLDVESDPRPRVAVAAVCGVMRMAGRVWGQPGHETSVEALAALTETYLDALTPSLTGPWLGAREPRTGRRVCRDDVPVG</sequence>
<dbReference type="EMBL" id="JAGIQL010000040">
    <property type="protein sequence ID" value="MBP0458364.1"/>
    <property type="molecule type" value="Genomic_DNA"/>
</dbReference>
<dbReference type="Pfam" id="PF00440">
    <property type="entry name" value="TetR_N"/>
    <property type="match status" value="1"/>
</dbReference>
<evidence type="ECO:0000256" key="1">
    <source>
        <dbReference type="ARBA" id="ARBA00023015"/>
    </source>
</evidence>
<dbReference type="PROSITE" id="PS50977">
    <property type="entry name" value="HTH_TETR_2"/>
    <property type="match status" value="1"/>
</dbReference>
<evidence type="ECO:0000256" key="4">
    <source>
        <dbReference type="PROSITE-ProRule" id="PRU00335"/>
    </source>
</evidence>
<dbReference type="Pfam" id="PF17754">
    <property type="entry name" value="TetR_C_14"/>
    <property type="match status" value="1"/>
</dbReference>
<protein>
    <submittedName>
        <fullName evidence="7">TetR family transcriptional regulator</fullName>
    </submittedName>
</protein>
<dbReference type="Gene3D" id="1.10.10.60">
    <property type="entry name" value="Homeodomain-like"/>
    <property type="match status" value="1"/>
</dbReference>
<keyword evidence="3" id="KW-0804">Transcription</keyword>
<keyword evidence="8" id="KW-1185">Reference proteome</keyword>
<dbReference type="RefSeq" id="WP_209340124.1">
    <property type="nucleotide sequence ID" value="NZ_JAGIQL010000040.1"/>
</dbReference>
<dbReference type="InterPro" id="IPR023772">
    <property type="entry name" value="DNA-bd_HTH_TetR-type_CS"/>
</dbReference>
<dbReference type="PROSITE" id="PS01081">
    <property type="entry name" value="HTH_TETR_1"/>
    <property type="match status" value="1"/>
</dbReference>
<dbReference type="InterPro" id="IPR041347">
    <property type="entry name" value="MftR_C"/>
</dbReference>
<keyword evidence="1" id="KW-0805">Transcription regulation</keyword>
<dbReference type="AlphaFoldDB" id="A0A940RY72"/>
<evidence type="ECO:0000256" key="2">
    <source>
        <dbReference type="ARBA" id="ARBA00023125"/>
    </source>
</evidence>
<reference evidence="7" key="1">
    <citation type="submission" date="2021-03" db="EMBL/GenBank/DDBJ databases">
        <title>Whole genome sequence of Streptomyces bomunensis MMS17-BM035.</title>
        <authorList>
            <person name="Lee J.H."/>
        </authorList>
    </citation>
    <scope>NUCLEOTIDE SEQUENCE</scope>
    <source>
        <strain evidence="7">MMS17-BM035</strain>
    </source>
</reference>
<evidence type="ECO:0000256" key="5">
    <source>
        <dbReference type="SAM" id="MobiDB-lite"/>
    </source>
</evidence>
<feature type="domain" description="HTH tetR-type" evidence="6">
    <location>
        <begin position="21"/>
        <end position="81"/>
    </location>
</feature>
<dbReference type="GO" id="GO:0003700">
    <property type="term" value="F:DNA-binding transcription factor activity"/>
    <property type="evidence" value="ECO:0007669"/>
    <property type="project" value="TreeGrafter"/>
</dbReference>
<dbReference type="PANTHER" id="PTHR30055:SF238">
    <property type="entry name" value="MYCOFACTOCIN BIOSYNTHESIS TRANSCRIPTIONAL REGULATOR MFTR-RELATED"/>
    <property type="match status" value="1"/>
</dbReference>
<feature type="region of interest" description="Disordered" evidence="5">
    <location>
        <begin position="1"/>
        <end position="22"/>
    </location>
</feature>
<keyword evidence="2 4" id="KW-0238">DNA-binding</keyword>
<evidence type="ECO:0000313" key="8">
    <source>
        <dbReference type="Proteomes" id="UP000670475"/>
    </source>
</evidence>
<evidence type="ECO:0000313" key="7">
    <source>
        <dbReference type="EMBL" id="MBP0458364.1"/>
    </source>
</evidence>
<name>A0A940RY72_9ACTN</name>
<dbReference type="Gene3D" id="1.10.357.10">
    <property type="entry name" value="Tetracycline Repressor, domain 2"/>
    <property type="match status" value="1"/>
</dbReference>
<dbReference type="GO" id="GO:0000976">
    <property type="term" value="F:transcription cis-regulatory region binding"/>
    <property type="evidence" value="ECO:0007669"/>
    <property type="project" value="TreeGrafter"/>
</dbReference>
<dbReference type="SUPFAM" id="SSF46689">
    <property type="entry name" value="Homeodomain-like"/>
    <property type="match status" value="1"/>
</dbReference>
<evidence type="ECO:0000259" key="6">
    <source>
        <dbReference type="PROSITE" id="PS50977"/>
    </source>
</evidence>
<dbReference type="PANTHER" id="PTHR30055">
    <property type="entry name" value="HTH-TYPE TRANSCRIPTIONAL REGULATOR RUTR"/>
    <property type="match status" value="1"/>
</dbReference>
<dbReference type="PRINTS" id="PR00455">
    <property type="entry name" value="HTHTETR"/>
</dbReference>
<accession>A0A940RY72</accession>
<organism evidence="7 8">
    <name type="scientific">Streptomyces montanisoli</name>
    <dbReference type="NCBI Taxonomy" id="2798581"/>
    <lineage>
        <taxon>Bacteria</taxon>
        <taxon>Bacillati</taxon>
        <taxon>Actinomycetota</taxon>
        <taxon>Actinomycetes</taxon>
        <taxon>Kitasatosporales</taxon>
        <taxon>Streptomycetaceae</taxon>
        <taxon>Streptomyces</taxon>
    </lineage>
</organism>
<dbReference type="InterPro" id="IPR050109">
    <property type="entry name" value="HTH-type_TetR-like_transc_reg"/>
</dbReference>
<dbReference type="Proteomes" id="UP000670475">
    <property type="component" value="Unassembled WGS sequence"/>
</dbReference>
<dbReference type="InterPro" id="IPR001647">
    <property type="entry name" value="HTH_TetR"/>
</dbReference>
<feature type="DNA-binding region" description="H-T-H motif" evidence="4">
    <location>
        <begin position="44"/>
        <end position="63"/>
    </location>
</feature>
<dbReference type="InterPro" id="IPR009057">
    <property type="entry name" value="Homeodomain-like_sf"/>
</dbReference>